<dbReference type="GO" id="GO:0008324">
    <property type="term" value="F:monoatomic cation transmembrane transporter activity"/>
    <property type="evidence" value="ECO:0007669"/>
    <property type="project" value="InterPro"/>
</dbReference>
<proteinExistence type="inferred from homology"/>
<keyword evidence="4" id="KW-1003">Cell membrane</keyword>
<protein>
    <submittedName>
        <fullName evidence="9">Heavy metal efflux pump CzcA family</fullName>
    </submittedName>
</protein>
<feature type="transmembrane region" description="Helical" evidence="8">
    <location>
        <begin position="395"/>
        <end position="414"/>
    </location>
</feature>
<dbReference type="SUPFAM" id="SSF82866">
    <property type="entry name" value="Multidrug efflux transporter AcrB transmembrane domain"/>
    <property type="match status" value="2"/>
</dbReference>
<evidence type="ECO:0000256" key="4">
    <source>
        <dbReference type="ARBA" id="ARBA00022475"/>
    </source>
</evidence>
<dbReference type="PANTHER" id="PTHR32063:SF24">
    <property type="entry name" value="CATION EFFLUX SYSTEM (ACRB_ACRD_ACRF FAMILY)"/>
    <property type="match status" value="1"/>
</dbReference>
<dbReference type="GO" id="GO:0005886">
    <property type="term" value="C:plasma membrane"/>
    <property type="evidence" value="ECO:0007669"/>
    <property type="project" value="UniProtKB-SubCell"/>
</dbReference>
<sequence>MLENIIRFAIAQRWLMLALTLALAGLGGWSFTRLPIDVTPDITNVQVQINTEAAGYSPLEAEQRVTFPIETALAGLPGLDYTRSISRYGLSQVTVVFRDGTDLYFARQQVGERLQQVRGQLPAGLEPAMGPIATGMGEIFMYTLEADSTARKPDGTPWSATDLRTLQDWVVRPQLRNTPGVTEVNTIGGFARQIHITPDPARLVALGFTLHDVVRAVAANNQNVGAGYIERNGQQFLVRAPGQIADLDALRDIVLDRREGVPIRVRDVAEVGEGPELRNGAATQNGREVVLGTVFMLIGANSREVAQASAEKLAEASRSLPPGVSANPVYDRTLLVERTIETVARNLAEGALLVIVVLFLLLGNFRAALITAAVIPLSMLLTVTGMLRGGVSGNLMSLGALDFGLIVDGAVIIIENCLRRFGMLQQALGRPMNDGERLDAAASATAEVIRPSLFGLGIITAVYLPIFALGGVEGRMFQPMAITVVLALSGAMLLSLTFVPAAIALFLRGRVAEHDTRLMRWARRGYAPVLGWSLRRRGWVIAAALALVAACGALATRLGSEFVPGLDEGDIALHALRIPGTSLDQAIRMQATLEARIKQFPEVERVFGKLGTAEVATDPMPPSVADTFLILKPREQWPDPRKPKAQLIGEIEAAVKRLPGNNYEFTQPIQMRMNELISGVRADVAIKLYGDDLEQLVAVGQEIERVARAVPGAADVKLEQATGLPLLSVSPDRQALARYGLNPGAVQDTLATAVGGEVAGQLFEGDRRFDIVVRLPERLRQDPAALADLPVPLGASLNADESSRAAAWLAGAPQTVPLREVATLEVHQGPNQINRENGKRRVVVTANVRGRDLGGFVAELRQRVAAEVEVPAGYWVDYGGTFEQLISASQRLAIVVPATLALIFALLFWAFGSVRDALIVFSGVPLALTGGVIALALRGIPLSISAGVGFIALSGVAVLNGLVMIAFVRKLRERGAGLETAIVEGALGRLRPVLMTALVASLGFLPMAFNVGAGSEVQRPLATVVIGGIVSSTLLTLLVLPALYRWLHREEAAPALRAEERTALPDRLEQEPTA</sequence>
<comment type="subcellular location">
    <subcellularLocation>
        <location evidence="1">Cell membrane</location>
        <topology evidence="1">Multi-pass membrane protein</topology>
    </subcellularLocation>
</comment>
<dbReference type="Gene3D" id="3.30.70.1430">
    <property type="entry name" value="Multidrug efflux transporter AcrB pore domain"/>
    <property type="match status" value="2"/>
</dbReference>
<dbReference type="GO" id="GO:0042910">
    <property type="term" value="F:xenobiotic transmembrane transporter activity"/>
    <property type="evidence" value="ECO:0007669"/>
    <property type="project" value="TreeGrafter"/>
</dbReference>
<evidence type="ECO:0000256" key="3">
    <source>
        <dbReference type="ARBA" id="ARBA00022448"/>
    </source>
</evidence>
<comment type="similarity">
    <text evidence="2">Belongs to the resistance-nodulation-cell division (RND) (TC 2.A.6) family.</text>
</comment>
<gene>
    <name evidence="9" type="ORF">Achr_32870</name>
</gene>
<dbReference type="SUPFAM" id="SSF82714">
    <property type="entry name" value="Multidrug efflux transporter AcrB TolC docking domain, DN and DC subdomains"/>
    <property type="match status" value="2"/>
</dbReference>
<keyword evidence="7 8" id="KW-0472">Membrane</keyword>
<dbReference type="PRINTS" id="PR00702">
    <property type="entry name" value="ACRIFLAVINRP"/>
</dbReference>
<dbReference type="HOGENOM" id="CLU_002755_1_2_6"/>
<dbReference type="SUPFAM" id="SSF82693">
    <property type="entry name" value="Multidrug efflux transporter AcrB pore domain, PN1, PN2, PC1 and PC2 subdomains"/>
    <property type="match status" value="3"/>
</dbReference>
<evidence type="ECO:0000256" key="7">
    <source>
        <dbReference type="ARBA" id="ARBA00023136"/>
    </source>
</evidence>
<dbReference type="STRING" id="1328314.Achr_32870"/>
<dbReference type="Gene3D" id="1.20.1640.10">
    <property type="entry name" value="Multidrug efflux transporter AcrB transmembrane domain"/>
    <property type="match status" value="2"/>
</dbReference>
<keyword evidence="6 8" id="KW-1133">Transmembrane helix</keyword>
<evidence type="ECO:0000256" key="5">
    <source>
        <dbReference type="ARBA" id="ARBA00022692"/>
    </source>
</evidence>
<accession>A0A0C4WQ04</accession>
<dbReference type="InterPro" id="IPR001036">
    <property type="entry name" value="Acrflvin-R"/>
</dbReference>
<dbReference type="Gene3D" id="3.30.70.1440">
    <property type="entry name" value="Multidrug efflux transporter AcrB pore domain"/>
    <property type="match status" value="1"/>
</dbReference>
<keyword evidence="5 8" id="KW-0812">Transmembrane</keyword>
<feature type="transmembrane region" description="Helical" evidence="8">
    <location>
        <begin position="989"/>
        <end position="1009"/>
    </location>
</feature>
<dbReference type="EMBL" id="CP010415">
    <property type="protein sequence ID" value="AJE22694.1"/>
    <property type="molecule type" value="Genomic_DNA"/>
</dbReference>
<dbReference type="AlphaFoldDB" id="A0A0C4WQ04"/>
<feature type="transmembrane region" description="Helical" evidence="8">
    <location>
        <begin position="539"/>
        <end position="558"/>
    </location>
</feature>
<feature type="transmembrane region" description="Helical" evidence="8">
    <location>
        <begin position="1021"/>
        <end position="1044"/>
    </location>
</feature>
<feature type="transmembrane region" description="Helical" evidence="8">
    <location>
        <begin position="484"/>
        <end position="507"/>
    </location>
</feature>
<reference evidence="9 10" key="1">
    <citation type="journal article" date="2015" name="PLoS ONE">
        <title>Azotobacter Genomes: The Genome of Azotobacter chroococcum NCIMB 8003 (ATCC 4412).</title>
        <authorList>
            <person name="Robson R.L."/>
            <person name="Jones R."/>
            <person name="Robson R.M."/>
            <person name="Schwartz A."/>
            <person name="Richardson T.H."/>
        </authorList>
    </citation>
    <scope>NUCLEOTIDE SEQUENCE [LARGE SCALE GENOMIC DNA]</scope>
    <source>
        <strain evidence="9 10">NCIMB 8003</strain>
    </source>
</reference>
<dbReference type="Proteomes" id="UP000068210">
    <property type="component" value="Chromosome"/>
</dbReference>
<feature type="transmembrane region" description="Helical" evidence="8">
    <location>
        <begin position="918"/>
        <end position="940"/>
    </location>
</feature>
<dbReference type="InterPro" id="IPR027463">
    <property type="entry name" value="AcrB_DN_DC_subdom"/>
</dbReference>
<feature type="transmembrane region" description="Helical" evidence="8">
    <location>
        <begin position="946"/>
        <end position="968"/>
    </location>
</feature>
<evidence type="ECO:0000313" key="9">
    <source>
        <dbReference type="EMBL" id="AJE22694.1"/>
    </source>
</evidence>
<evidence type="ECO:0000256" key="8">
    <source>
        <dbReference type="SAM" id="Phobius"/>
    </source>
</evidence>
<evidence type="ECO:0000313" key="10">
    <source>
        <dbReference type="Proteomes" id="UP000068210"/>
    </source>
</evidence>
<feature type="transmembrane region" description="Helical" evidence="8">
    <location>
        <begin position="453"/>
        <end position="472"/>
    </location>
</feature>
<dbReference type="Pfam" id="PF00873">
    <property type="entry name" value="ACR_tran"/>
    <property type="match status" value="1"/>
</dbReference>
<dbReference type="Gene3D" id="3.30.2090.10">
    <property type="entry name" value="Multidrug efflux transporter AcrB TolC docking domain, DN and DC subdomains"/>
    <property type="match status" value="2"/>
</dbReference>
<dbReference type="PANTHER" id="PTHR32063">
    <property type="match status" value="1"/>
</dbReference>
<dbReference type="NCBIfam" id="TIGR00914">
    <property type="entry name" value="2A0601"/>
    <property type="match status" value="1"/>
</dbReference>
<evidence type="ECO:0000256" key="2">
    <source>
        <dbReference type="ARBA" id="ARBA00010942"/>
    </source>
</evidence>
<evidence type="ECO:0000256" key="1">
    <source>
        <dbReference type="ARBA" id="ARBA00004651"/>
    </source>
</evidence>
<keyword evidence="10" id="KW-1185">Reference proteome</keyword>
<keyword evidence="3" id="KW-0813">Transport</keyword>
<dbReference type="InterPro" id="IPR004763">
    <property type="entry name" value="CusA-like"/>
</dbReference>
<dbReference type="Gene3D" id="3.30.70.1320">
    <property type="entry name" value="Multidrug efflux transporter AcrB pore domain like"/>
    <property type="match status" value="1"/>
</dbReference>
<evidence type="ECO:0000256" key="6">
    <source>
        <dbReference type="ARBA" id="ARBA00022989"/>
    </source>
</evidence>
<name>A0A0C4WQ04_9GAMM</name>
<dbReference type="KEGG" id="acx:Achr_32870"/>
<feature type="transmembrane region" description="Helical" evidence="8">
    <location>
        <begin position="892"/>
        <end position="911"/>
    </location>
</feature>
<dbReference type="RefSeq" id="WP_039805899.1">
    <property type="nucleotide sequence ID" value="NZ_CP010415.1"/>
</dbReference>
<organism evidence="9 10">
    <name type="scientific">Azotobacter chroococcum NCIMB 8003</name>
    <dbReference type="NCBI Taxonomy" id="1328314"/>
    <lineage>
        <taxon>Bacteria</taxon>
        <taxon>Pseudomonadati</taxon>
        <taxon>Pseudomonadota</taxon>
        <taxon>Gammaproteobacteria</taxon>
        <taxon>Pseudomonadales</taxon>
        <taxon>Pseudomonadaceae</taxon>
        <taxon>Azotobacter</taxon>
    </lineage>
</organism>